<organism evidence="1 2">
    <name type="scientific">Pantoea rodasii</name>
    <dbReference type="NCBI Taxonomy" id="1076549"/>
    <lineage>
        <taxon>Bacteria</taxon>
        <taxon>Pseudomonadati</taxon>
        <taxon>Pseudomonadota</taxon>
        <taxon>Gammaproteobacteria</taxon>
        <taxon>Enterobacterales</taxon>
        <taxon>Erwiniaceae</taxon>
        <taxon>Pantoea</taxon>
    </lineage>
</organism>
<evidence type="ECO:0000313" key="1">
    <source>
        <dbReference type="EMBL" id="KHJ65428.1"/>
    </source>
</evidence>
<dbReference type="Proteomes" id="UP000030853">
    <property type="component" value="Unassembled WGS sequence"/>
</dbReference>
<gene>
    <name evidence="1" type="ORF">QU24_24500</name>
</gene>
<accession>A0A0B1QXA6</accession>
<evidence type="ECO:0000313" key="2">
    <source>
        <dbReference type="Proteomes" id="UP000030853"/>
    </source>
</evidence>
<protein>
    <submittedName>
        <fullName evidence="1">Uncharacterized protein</fullName>
    </submittedName>
</protein>
<dbReference type="AlphaFoldDB" id="A0A0B1QXA6"/>
<dbReference type="EMBL" id="JTJJ01000130">
    <property type="protein sequence ID" value="KHJ65428.1"/>
    <property type="molecule type" value="Genomic_DNA"/>
</dbReference>
<comment type="caution">
    <text evidence="1">The sequence shown here is derived from an EMBL/GenBank/DDBJ whole genome shotgun (WGS) entry which is preliminary data.</text>
</comment>
<proteinExistence type="predicted"/>
<sequence length="69" mass="7320">MFGGIFLPAVKEGAIYGSFFMGNQVAITDDLTIKKGTHYEYIGKTVGGHLCALRKPLAVMAVAVPAETC</sequence>
<reference evidence="1 2" key="1">
    <citation type="submission" date="2014-11" db="EMBL/GenBank/DDBJ databases">
        <title>Genome sequencing of Pantoea rodasii ND03.</title>
        <authorList>
            <person name="Muhamad Yunos N.Y."/>
            <person name="Chan K.-G."/>
        </authorList>
    </citation>
    <scope>NUCLEOTIDE SEQUENCE [LARGE SCALE GENOMIC DNA]</scope>
    <source>
        <strain evidence="1 2">ND03</strain>
    </source>
</reference>
<name>A0A0B1QXA6_9GAMM</name>